<accession>A0A1C7LUF2</accession>
<proteinExistence type="predicted"/>
<protein>
    <submittedName>
        <fullName evidence="2">Uncharacterized protein</fullName>
    </submittedName>
</protein>
<name>A0A1C7LUF2_GRIFR</name>
<feature type="compositionally biased region" description="Polar residues" evidence="1">
    <location>
        <begin position="15"/>
        <end position="40"/>
    </location>
</feature>
<dbReference type="AlphaFoldDB" id="A0A1C7LUF2"/>
<evidence type="ECO:0000313" key="3">
    <source>
        <dbReference type="Proteomes" id="UP000092993"/>
    </source>
</evidence>
<sequence length="97" mass="10485">MISDGNSSDKDGSPSVGNDSLSGSEEGDNSTAPSRQSFSPPQKPRKDAEFDLMFGPEYTAMDIIYFSGGPKPIRGYHPRSEEELDAAEALVTSERQL</sequence>
<evidence type="ECO:0000256" key="1">
    <source>
        <dbReference type="SAM" id="MobiDB-lite"/>
    </source>
</evidence>
<reference evidence="2 3" key="1">
    <citation type="submission" date="2016-03" db="EMBL/GenBank/DDBJ databases">
        <title>Whole genome sequencing of Grifola frondosa 9006-11.</title>
        <authorList>
            <person name="Min B."/>
            <person name="Park H."/>
            <person name="Kim J.-G."/>
            <person name="Cho H."/>
            <person name="Oh Y.-L."/>
            <person name="Kong W.-S."/>
            <person name="Choi I.-G."/>
        </authorList>
    </citation>
    <scope>NUCLEOTIDE SEQUENCE [LARGE SCALE GENOMIC DNA]</scope>
    <source>
        <strain evidence="2 3">9006-11</strain>
    </source>
</reference>
<evidence type="ECO:0000313" key="2">
    <source>
        <dbReference type="EMBL" id="OBZ68445.1"/>
    </source>
</evidence>
<comment type="caution">
    <text evidence="2">The sequence shown here is derived from an EMBL/GenBank/DDBJ whole genome shotgun (WGS) entry which is preliminary data.</text>
</comment>
<keyword evidence="3" id="KW-1185">Reference proteome</keyword>
<organism evidence="2 3">
    <name type="scientific">Grifola frondosa</name>
    <name type="common">Maitake</name>
    <name type="synonym">Polyporus frondosus</name>
    <dbReference type="NCBI Taxonomy" id="5627"/>
    <lineage>
        <taxon>Eukaryota</taxon>
        <taxon>Fungi</taxon>
        <taxon>Dikarya</taxon>
        <taxon>Basidiomycota</taxon>
        <taxon>Agaricomycotina</taxon>
        <taxon>Agaricomycetes</taxon>
        <taxon>Polyporales</taxon>
        <taxon>Grifolaceae</taxon>
        <taxon>Grifola</taxon>
    </lineage>
</organism>
<dbReference type="Proteomes" id="UP000092993">
    <property type="component" value="Unassembled WGS sequence"/>
</dbReference>
<dbReference type="EMBL" id="LUGG01000020">
    <property type="protein sequence ID" value="OBZ68445.1"/>
    <property type="molecule type" value="Genomic_DNA"/>
</dbReference>
<feature type="region of interest" description="Disordered" evidence="1">
    <location>
        <begin position="1"/>
        <end position="51"/>
    </location>
</feature>
<gene>
    <name evidence="2" type="ORF">A0H81_11541</name>
</gene>